<dbReference type="Proteomes" id="UP000224915">
    <property type="component" value="Unassembled WGS sequence"/>
</dbReference>
<gene>
    <name evidence="1" type="ORF">ATL40_0283</name>
</gene>
<dbReference type="AlphaFoldDB" id="A0A2A9CYP8"/>
<keyword evidence="2" id="KW-1185">Reference proteome</keyword>
<dbReference type="SUPFAM" id="SSF51679">
    <property type="entry name" value="Bacterial luciferase-like"/>
    <property type="match status" value="1"/>
</dbReference>
<comment type="caution">
    <text evidence="1">The sequence shown here is derived from an EMBL/GenBank/DDBJ whole genome shotgun (WGS) entry which is preliminary data.</text>
</comment>
<dbReference type="GO" id="GO:0016705">
    <property type="term" value="F:oxidoreductase activity, acting on paired donors, with incorporation or reduction of molecular oxygen"/>
    <property type="evidence" value="ECO:0007669"/>
    <property type="project" value="InterPro"/>
</dbReference>
<organism evidence="1 2">
    <name type="scientific">Serinibacter salmoneus</name>
    <dbReference type="NCBI Taxonomy" id="556530"/>
    <lineage>
        <taxon>Bacteria</taxon>
        <taxon>Bacillati</taxon>
        <taxon>Actinomycetota</taxon>
        <taxon>Actinomycetes</taxon>
        <taxon>Micrococcales</taxon>
        <taxon>Beutenbergiaceae</taxon>
        <taxon>Serinibacter</taxon>
    </lineage>
</organism>
<dbReference type="InterPro" id="IPR036661">
    <property type="entry name" value="Luciferase-like_sf"/>
</dbReference>
<accession>A0A2A9CYP8</accession>
<dbReference type="EMBL" id="PDJD01000001">
    <property type="protein sequence ID" value="PFG18740.1"/>
    <property type="molecule type" value="Genomic_DNA"/>
</dbReference>
<evidence type="ECO:0000313" key="1">
    <source>
        <dbReference type="EMBL" id="PFG18740.1"/>
    </source>
</evidence>
<sequence length="149" mass="15115">MTVLLATPSTVSLDADLPLHALLAHAQVLEAQALSGGVPDGAASLRLTGPRAAASAARLARLTSRVRIVVAPADPTRQAEALAADLAALALIAPGRVSLEVSDAAVQHRVRAALARAPRVGVGHFGGDLFAHGREVPVPLSADLVQRAA</sequence>
<proteinExistence type="predicted"/>
<reference evidence="1 2" key="1">
    <citation type="submission" date="2017-10" db="EMBL/GenBank/DDBJ databases">
        <title>Sequencing the genomes of 1000 actinobacteria strains.</title>
        <authorList>
            <person name="Klenk H.-P."/>
        </authorList>
    </citation>
    <scope>NUCLEOTIDE SEQUENCE [LARGE SCALE GENOMIC DNA]</scope>
    <source>
        <strain evidence="1 2">DSM 21801</strain>
    </source>
</reference>
<evidence type="ECO:0000313" key="2">
    <source>
        <dbReference type="Proteomes" id="UP000224915"/>
    </source>
</evidence>
<dbReference type="RefSeq" id="WP_098467981.1">
    <property type="nucleotide sequence ID" value="NZ_PDJD01000001.1"/>
</dbReference>
<name>A0A2A9CYP8_9MICO</name>
<protein>
    <submittedName>
        <fullName evidence="1">Uncharacterized protein</fullName>
    </submittedName>
</protein>